<dbReference type="InterPro" id="IPR000182">
    <property type="entry name" value="GNAT_dom"/>
</dbReference>
<dbReference type="CDD" id="cd04301">
    <property type="entry name" value="NAT_SF"/>
    <property type="match status" value="1"/>
</dbReference>
<keyword evidence="8" id="KW-0539">Nucleus</keyword>
<comment type="subcellular location">
    <subcellularLocation>
        <location evidence="2">Cytoplasm</location>
    </subcellularLocation>
    <subcellularLocation>
        <location evidence="1">Nucleus</location>
    </subcellularLocation>
</comment>
<dbReference type="Proteomes" id="UP000549394">
    <property type="component" value="Unassembled WGS sequence"/>
</dbReference>
<keyword evidence="9" id="KW-0012">Acyltransferase</keyword>
<dbReference type="AlphaFoldDB" id="A0A7I8VE59"/>
<gene>
    <name evidence="13" type="ORF">DGYR_LOCUS2625</name>
</gene>
<dbReference type="InterPro" id="IPR016181">
    <property type="entry name" value="Acyl_CoA_acyltransferase"/>
</dbReference>
<dbReference type="GO" id="GO:0010485">
    <property type="term" value="F:histone H4 acetyltransferase activity"/>
    <property type="evidence" value="ECO:0007669"/>
    <property type="project" value="InterPro"/>
</dbReference>
<proteinExistence type="inferred from homology"/>
<feature type="domain" description="N-acetyltransferase" evidence="12">
    <location>
        <begin position="68"/>
        <end position="216"/>
    </location>
</feature>
<comment type="catalytic activity">
    <reaction evidence="10">
        <text>N-terminal L-seryl-[histone H2A] + acetyl-CoA = N-terminal N(alpha)-acetyl-L-seryl-[histone H2A] + CoA + H(+)</text>
        <dbReference type="Rhea" id="RHEA:50600"/>
        <dbReference type="Rhea" id="RHEA-COMP:12742"/>
        <dbReference type="Rhea" id="RHEA-COMP:12744"/>
        <dbReference type="ChEBI" id="CHEBI:15378"/>
        <dbReference type="ChEBI" id="CHEBI:57287"/>
        <dbReference type="ChEBI" id="CHEBI:57288"/>
        <dbReference type="ChEBI" id="CHEBI:64738"/>
        <dbReference type="ChEBI" id="CHEBI:83690"/>
        <dbReference type="EC" id="2.3.1.257"/>
    </reaction>
</comment>
<dbReference type="OrthoDB" id="424551at2759"/>
<dbReference type="Pfam" id="PF00583">
    <property type="entry name" value="Acetyltransf_1"/>
    <property type="match status" value="1"/>
</dbReference>
<dbReference type="InterPro" id="IPR039949">
    <property type="entry name" value="NAA40"/>
</dbReference>
<dbReference type="SUPFAM" id="SSF55729">
    <property type="entry name" value="Acyl-CoA N-acyltransferases (Nat)"/>
    <property type="match status" value="1"/>
</dbReference>
<keyword evidence="6" id="KW-0963">Cytoplasm</keyword>
<evidence type="ECO:0000256" key="2">
    <source>
        <dbReference type="ARBA" id="ARBA00004496"/>
    </source>
</evidence>
<evidence type="ECO:0000313" key="13">
    <source>
        <dbReference type="EMBL" id="CAD5113671.1"/>
    </source>
</evidence>
<evidence type="ECO:0000256" key="10">
    <source>
        <dbReference type="ARBA" id="ARBA00047821"/>
    </source>
</evidence>
<dbReference type="PROSITE" id="PS51186">
    <property type="entry name" value="GNAT"/>
    <property type="match status" value="1"/>
</dbReference>
<dbReference type="PANTHER" id="PTHR20531:SF1">
    <property type="entry name" value="N-ALPHA-ACETYLTRANSFERASE 40"/>
    <property type="match status" value="1"/>
</dbReference>
<evidence type="ECO:0000256" key="6">
    <source>
        <dbReference type="ARBA" id="ARBA00022490"/>
    </source>
</evidence>
<evidence type="ECO:0000256" key="9">
    <source>
        <dbReference type="ARBA" id="ARBA00023315"/>
    </source>
</evidence>
<dbReference type="GO" id="GO:0005634">
    <property type="term" value="C:nucleus"/>
    <property type="evidence" value="ECO:0007669"/>
    <property type="project" value="UniProtKB-SubCell"/>
</dbReference>
<dbReference type="GO" id="GO:1990189">
    <property type="term" value="F:protein N-terminal-serine acetyltransferase activity"/>
    <property type="evidence" value="ECO:0007669"/>
    <property type="project" value="UniProtKB-EC"/>
</dbReference>
<dbReference type="EC" id="2.3.1.257" evidence="4"/>
<dbReference type="EMBL" id="CAJFCJ010000004">
    <property type="protein sequence ID" value="CAD5113671.1"/>
    <property type="molecule type" value="Genomic_DNA"/>
</dbReference>
<comment type="caution">
    <text evidence="13">The sequence shown here is derived from an EMBL/GenBank/DDBJ whole genome shotgun (WGS) entry which is preliminary data.</text>
</comment>
<keyword evidence="7" id="KW-0808">Transferase</keyword>
<evidence type="ECO:0000259" key="12">
    <source>
        <dbReference type="PROSITE" id="PS51186"/>
    </source>
</evidence>
<dbReference type="GO" id="GO:0005737">
    <property type="term" value="C:cytoplasm"/>
    <property type="evidence" value="ECO:0007669"/>
    <property type="project" value="UniProtKB-SubCell"/>
</dbReference>
<accession>A0A7I8VE59</accession>
<sequence length="226" mass="26250">MGKPSKKRSKEKKEKWKFESGKIAQSQKLVADANEIADPMTLIEPFRKFDRNGLTINISCEWAAKMDVKCRDWAINLTRKNMKELYEACEWGWNDKAKKSEMEEDAARYLIARDEKGDPQACVHFRFDLDDDIEVVYCYEIQLEESVRRKGLGKFLMQILELLALKTGMKKVVATVLKHHVVSKSFFEKLKYQLDDTNPDDQISSVVNNVEYCYIIVSKIIPVKKA</sequence>
<dbReference type="PANTHER" id="PTHR20531">
    <property type="entry name" value="N-ALPHA-ACETYLTRANSFERASE 40"/>
    <property type="match status" value="1"/>
</dbReference>
<evidence type="ECO:0000256" key="5">
    <source>
        <dbReference type="ARBA" id="ARBA00015043"/>
    </source>
</evidence>
<organism evidence="13 14">
    <name type="scientific">Dimorphilus gyrociliatus</name>
    <dbReference type="NCBI Taxonomy" id="2664684"/>
    <lineage>
        <taxon>Eukaryota</taxon>
        <taxon>Metazoa</taxon>
        <taxon>Spiralia</taxon>
        <taxon>Lophotrochozoa</taxon>
        <taxon>Annelida</taxon>
        <taxon>Polychaeta</taxon>
        <taxon>Polychaeta incertae sedis</taxon>
        <taxon>Dinophilidae</taxon>
        <taxon>Dimorphilus</taxon>
    </lineage>
</organism>
<reference evidence="13 14" key="1">
    <citation type="submission" date="2020-08" db="EMBL/GenBank/DDBJ databases">
        <authorList>
            <person name="Hejnol A."/>
        </authorList>
    </citation>
    <scope>NUCLEOTIDE SEQUENCE [LARGE SCALE GENOMIC DNA]</scope>
</reference>
<evidence type="ECO:0000256" key="4">
    <source>
        <dbReference type="ARBA" id="ARBA00012950"/>
    </source>
</evidence>
<evidence type="ECO:0000256" key="1">
    <source>
        <dbReference type="ARBA" id="ARBA00004123"/>
    </source>
</evidence>
<name>A0A7I8VE59_9ANNE</name>
<keyword evidence="14" id="KW-1185">Reference proteome</keyword>
<dbReference type="Gene3D" id="3.40.630.30">
    <property type="match status" value="1"/>
</dbReference>
<dbReference type="GO" id="GO:0043998">
    <property type="term" value="F:histone H2A acetyltransferase activity"/>
    <property type="evidence" value="ECO:0007669"/>
    <property type="project" value="InterPro"/>
</dbReference>
<evidence type="ECO:0000256" key="3">
    <source>
        <dbReference type="ARBA" id="ARBA00008870"/>
    </source>
</evidence>
<comment type="catalytic activity">
    <reaction evidence="11">
        <text>N-terminal L-seryl-[histone H4] + acetyl-CoA = N-terminal N(alpha)-acetyl-L-seryl-[histone H4] + CoA + H(+)</text>
        <dbReference type="Rhea" id="RHEA:50596"/>
        <dbReference type="Rhea" id="RHEA-COMP:12740"/>
        <dbReference type="Rhea" id="RHEA-COMP:12743"/>
        <dbReference type="ChEBI" id="CHEBI:15378"/>
        <dbReference type="ChEBI" id="CHEBI:57287"/>
        <dbReference type="ChEBI" id="CHEBI:57288"/>
        <dbReference type="ChEBI" id="CHEBI:64738"/>
        <dbReference type="ChEBI" id="CHEBI:83690"/>
        <dbReference type="EC" id="2.3.1.257"/>
    </reaction>
</comment>
<evidence type="ECO:0000256" key="8">
    <source>
        <dbReference type="ARBA" id="ARBA00023242"/>
    </source>
</evidence>
<evidence type="ECO:0000256" key="7">
    <source>
        <dbReference type="ARBA" id="ARBA00022679"/>
    </source>
</evidence>
<evidence type="ECO:0000313" key="14">
    <source>
        <dbReference type="Proteomes" id="UP000549394"/>
    </source>
</evidence>
<evidence type="ECO:0000256" key="11">
    <source>
        <dbReference type="ARBA" id="ARBA00049524"/>
    </source>
</evidence>
<comment type="similarity">
    <text evidence="3">Belongs to the acetyltransferase family. NAA40 subfamily.</text>
</comment>
<protein>
    <recommendedName>
        <fullName evidence="5">N-alpha-acetyltransferase 40</fullName>
        <ecNumber evidence="4">2.3.1.257</ecNumber>
    </recommendedName>
</protein>